<dbReference type="PANTHER" id="PTHR46429:SF1">
    <property type="entry name" value="23S RRNA (GUANOSINE-2'-O-)-METHYLTRANSFERASE RLMB"/>
    <property type="match status" value="1"/>
</dbReference>
<dbReference type="InterPro" id="IPR029028">
    <property type="entry name" value="Alpha/beta_knot_MTases"/>
</dbReference>
<sequence>MQNKPKKTSNLIVKKDRKNEPLKKNKSITYQEEREDIVIGRNAVMEALKGDRTIEAIYVSNNKLEGSINAIMGMAKEQKILIKEVDKRKLDSMCDGETHQGVIAKVTPFKYSEVSDIFELAEQKGEAPFIVILDEVEDPHNLGSIARTAELFGVHGIIIPKRRSASVTATVYKSSVGAIEHVKVAKVNNINSTIEELKEKGVWIYGADIRAEEYSHEVDYSGPCALVIGNEGRGMSKLTVQKCDKLIKIPMVGKINSLNASVAGGIMMYEVLKGRFK</sequence>
<organism evidence="5 6">
    <name type="scientific">Clostridium butyricum</name>
    <dbReference type="NCBI Taxonomy" id="1492"/>
    <lineage>
        <taxon>Bacteria</taxon>
        <taxon>Bacillati</taxon>
        <taxon>Bacillota</taxon>
        <taxon>Clostridia</taxon>
        <taxon>Eubacteriales</taxon>
        <taxon>Clostridiaceae</taxon>
        <taxon>Clostridium</taxon>
    </lineage>
</organism>
<dbReference type="Gene3D" id="3.40.1280.10">
    <property type="match status" value="1"/>
</dbReference>
<dbReference type="AlphaFoldDB" id="A0A2S7F785"/>
<comment type="caution">
    <text evidence="5">The sequence shown here is derived from an EMBL/GenBank/DDBJ whole genome shotgun (WGS) entry which is preliminary data.</text>
</comment>
<accession>A0A2S7F785</accession>
<proteinExistence type="inferred from homology"/>
<dbReference type="InterPro" id="IPR013123">
    <property type="entry name" value="SpoU_subst-bd"/>
</dbReference>
<feature type="domain" description="RNA 2-O ribose methyltransferase substrate binding" evidence="4">
    <location>
        <begin position="37"/>
        <end position="112"/>
    </location>
</feature>
<keyword evidence="3 5" id="KW-0808">Transferase</keyword>
<dbReference type="RefSeq" id="WP_024038593.1">
    <property type="nucleotide sequence ID" value="NZ_CAVLFH010000001.1"/>
</dbReference>
<evidence type="ECO:0000313" key="6">
    <source>
        <dbReference type="Proteomes" id="UP000238081"/>
    </source>
</evidence>
<dbReference type="InterPro" id="IPR029064">
    <property type="entry name" value="Ribosomal_eL30-like_sf"/>
</dbReference>
<reference evidence="5 6" key="1">
    <citation type="submission" date="2016-01" db="EMBL/GenBank/DDBJ databases">
        <title>Characterization of the Clostridium difficile lineages that are prevalent in Hong Kong and China.</title>
        <authorList>
            <person name="Kwok J.S.-L."/>
            <person name="Lam W.-Y."/>
            <person name="Ip M."/>
            <person name="Chan T.-F."/>
            <person name="Hawkey P.M."/>
            <person name="Tsui S.K.-W."/>
        </authorList>
    </citation>
    <scope>NUCLEOTIDE SEQUENCE [LARGE SCALE GENOMIC DNA]</scope>
    <source>
        <strain evidence="5 6">300064</strain>
    </source>
</reference>
<dbReference type="InterPro" id="IPR004441">
    <property type="entry name" value="rRNA_MeTrfase_TrmH"/>
</dbReference>
<dbReference type="SMART" id="SM00967">
    <property type="entry name" value="SpoU_sub_bind"/>
    <property type="match status" value="1"/>
</dbReference>
<dbReference type="Proteomes" id="UP000238081">
    <property type="component" value="Unassembled WGS sequence"/>
</dbReference>
<dbReference type="FunFam" id="3.40.1280.10:FF:000008">
    <property type="entry name" value="Group 3 RNA methyltransferase TrmH"/>
    <property type="match status" value="1"/>
</dbReference>
<dbReference type="GO" id="GO:0006396">
    <property type="term" value="P:RNA processing"/>
    <property type="evidence" value="ECO:0007669"/>
    <property type="project" value="InterPro"/>
</dbReference>
<dbReference type="Gene3D" id="3.30.1330.30">
    <property type="match status" value="1"/>
</dbReference>
<dbReference type="NCBIfam" id="TIGR00186">
    <property type="entry name" value="rRNA_methyl_3"/>
    <property type="match status" value="1"/>
</dbReference>
<name>A0A2S7F785_CLOBU</name>
<evidence type="ECO:0000256" key="3">
    <source>
        <dbReference type="ARBA" id="ARBA00022679"/>
    </source>
</evidence>
<dbReference type="CDD" id="cd18103">
    <property type="entry name" value="SpoU-like_RlmB"/>
    <property type="match status" value="1"/>
</dbReference>
<evidence type="ECO:0000256" key="1">
    <source>
        <dbReference type="ARBA" id="ARBA00007228"/>
    </source>
</evidence>
<dbReference type="PANTHER" id="PTHR46429">
    <property type="entry name" value="23S RRNA (GUANOSINE-2'-O-)-METHYLTRANSFERASE RLMB"/>
    <property type="match status" value="1"/>
</dbReference>
<dbReference type="GO" id="GO:0003723">
    <property type="term" value="F:RNA binding"/>
    <property type="evidence" value="ECO:0007669"/>
    <property type="project" value="InterPro"/>
</dbReference>
<dbReference type="SUPFAM" id="SSF75217">
    <property type="entry name" value="alpha/beta knot"/>
    <property type="match status" value="1"/>
</dbReference>
<evidence type="ECO:0000256" key="2">
    <source>
        <dbReference type="ARBA" id="ARBA00022603"/>
    </source>
</evidence>
<gene>
    <name evidence="5" type="ORF">AWN73_17975</name>
</gene>
<dbReference type="SUPFAM" id="SSF55315">
    <property type="entry name" value="L30e-like"/>
    <property type="match status" value="1"/>
</dbReference>
<evidence type="ECO:0000259" key="4">
    <source>
        <dbReference type="SMART" id="SM00967"/>
    </source>
</evidence>
<dbReference type="InterPro" id="IPR001537">
    <property type="entry name" value="SpoU_MeTrfase"/>
</dbReference>
<dbReference type="GO" id="GO:0032259">
    <property type="term" value="P:methylation"/>
    <property type="evidence" value="ECO:0007669"/>
    <property type="project" value="UniProtKB-KW"/>
</dbReference>
<dbReference type="InterPro" id="IPR029026">
    <property type="entry name" value="tRNA_m1G_MTases_N"/>
</dbReference>
<dbReference type="Pfam" id="PF08032">
    <property type="entry name" value="SpoU_sub_bind"/>
    <property type="match status" value="1"/>
</dbReference>
<dbReference type="EMBL" id="LRDH01000133">
    <property type="protein sequence ID" value="PPV12745.1"/>
    <property type="molecule type" value="Genomic_DNA"/>
</dbReference>
<dbReference type="Pfam" id="PF00588">
    <property type="entry name" value="SpoU_methylase"/>
    <property type="match status" value="1"/>
</dbReference>
<dbReference type="GO" id="GO:0005829">
    <property type="term" value="C:cytosol"/>
    <property type="evidence" value="ECO:0007669"/>
    <property type="project" value="TreeGrafter"/>
</dbReference>
<keyword evidence="2 5" id="KW-0489">Methyltransferase</keyword>
<evidence type="ECO:0000313" key="5">
    <source>
        <dbReference type="EMBL" id="PPV12745.1"/>
    </source>
</evidence>
<protein>
    <submittedName>
        <fullName evidence="5">RNA methyltransferase</fullName>
    </submittedName>
</protein>
<dbReference type="GO" id="GO:0008173">
    <property type="term" value="F:RNA methyltransferase activity"/>
    <property type="evidence" value="ECO:0007669"/>
    <property type="project" value="InterPro"/>
</dbReference>
<comment type="similarity">
    <text evidence="1">Belongs to the class IV-like SAM-binding methyltransferase superfamily. RNA methyltransferase TrmH family.</text>
</comment>